<keyword evidence="4" id="KW-1185">Reference proteome</keyword>
<dbReference type="VEuPathDB" id="FungiDB:BDBG_05232"/>
<feature type="domain" description="DUF7727" evidence="2">
    <location>
        <begin position="1"/>
        <end position="127"/>
    </location>
</feature>
<evidence type="ECO:0000259" key="2">
    <source>
        <dbReference type="Pfam" id="PF24853"/>
    </source>
</evidence>
<organism evidence="3 4">
    <name type="scientific">Blastomyces gilchristii (strain SLH14081)</name>
    <name type="common">Blastomyces dermatitidis</name>
    <dbReference type="NCBI Taxonomy" id="559298"/>
    <lineage>
        <taxon>Eukaryota</taxon>
        <taxon>Fungi</taxon>
        <taxon>Dikarya</taxon>
        <taxon>Ascomycota</taxon>
        <taxon>Pezizomycotina</taxon>
        <taxon>Eurotiomycetes</taxon>
        <taxon>Eurotiomycetidae</taxon>
        <taxon>Onygenales</taxon>
        <taxon>Ajellomycetaceae</taxon>
        <taxon>Blastomyces</taxon>
    </lineage>
</organism>
<feature type="transmembrane region" description="Helical" evidence="1">
    <location>
        <begin position="85"/>
        <end position="103"/>
    </location>
</feature>
<feature type="transmembrane region" description="Helical" evidence="1">
    <location>
        <begin position="109"/>
        <end position="131"/>
    </location>
</feature>
<dbReference type="KEGG" id="bgh:BDBG_05232"/>
<dbReference type="EMBL" id="GG657457">
    <property type="protein sequence ID" value="OAT09457.1"/>
    <property type="molecule type" value="Genomic_DNA"/>
</dbReference>
<dbReference type="RefSeq" id="XP_031578834.1">
    <property type="nucleotide sequence ID" value="XM_031722045.1"/>
</dbReference>
<sequence length="147" mass="16718">MGKLIKNHWARLIILTAAARMYQCAAGVHGFFWPKVFWDFLTKNLDGAVKPVPVLQILNLLFGLLCLAWEWPLKPLAGTAMHRSIEIRLLVFPISTLCAILLYQGTNSALYYLIGMVVYFWAYSEGEVVCAEPWTLPRRIRPGQPKV</sequence>
<dbReference type="OrthoDB" id="2110422at2759"/>
<keyword evidence="1" id="KW-0812">Transmembrane</keyword>
<protein>
    <submittedName>
        <fullName evidence="3">PRO41 protein</fullName>
    </submittedName>
</protein>
<feature type="transmembrane region" description="Helical" evidence="1">
    <location>
        <begin position="12"/>
        <end position="33"/>
    </location>
</feature>
<reference evidence="4" key="1">
    <citation type="journal article" date="2015" name="PLoS Genet.">
        <title>The dynamic genome and transcriptome of the human fungal pathogen Blastomyces and close relative Emmonsia.</title>
        <authorList>
            <person name="Munoz J.F."/>
            <person name="Gauthier G.M."/>
            <person name="Desjardins C.A."/>
            <person name="Gallo J.E."/>
            <person name="Holder J."/>
            <person name="Sullivan T.D."/>
            <person name="Marty A.J."/>
            <person name="Carmen J.C."/>
            <person name="Chen Z."/>
            <person name="Ding L."/>
            <person name="Gujja S."/>
            <person name="Magrini V."/>
            <person name="Misas E."/>
            <person name="Mitreva M."/>
            <person name="Priest M."/>
            <person name="Saif S."/>
            <person name="Whiston E.A."/>
            <person name="Young S."/>
            <person name="Zeng Q."/>
            <person name="Goldman W.E."/>
            <person name="Mardis E.R."/>
            <person name="Taylor J.W."/>
            <person name="McEwen J.G."/>
            <person name="Clay O.K."/>
            <person name="Klein B.S."/>
            <person name="Cuomo C.A."/>
        </authorList>
    </citation>
    <scope>NUCLEOTIDE SEQUENCE [LARGE SCALE GENOMIC DNA]</scope>
    <source>
        <strain evidence="4">SLH14081</strain>
    </source>
</reference>
<keyword evidence="1" id="KW-1133">Transmembrane helix</keyword>
<keyword evidence="1" id="KW-0472">Membrane</keyword>
<dbReference type="PANTHER" id="PTHR40629:SF1">
    <property type="entry name" value="PRO41 PROTEIN"/>
    <property type="match status" value="1"/>
</dbReference>
<proteinExistence type="predicted"/>
<feature type="transmembrane region" description="Helical" evidence="1">
    <location>
        <begin position="53"/>
        <end position="73"/>
    </location>
</feature>
<dbReference type="Pfam" id="PF24853">
    <property type="entry name" value="DUF7727"/>
    <property type="match status" value="1"/>
</dbReference>
<dbReference type="AlphaFoldDB" id="A0A179UQW1"/>
<evidence type="ECO:0000256" key="1">
    <source>
        <dbReference type="SAM" id="Phobius"/>
    </source>
</evidence>
<evidence type="ECO:0000313" key="3">
    <source>
        <dbReference type="EMBL" id="OAT09457.1"/>
    </source>
</evidence>
<name>A0A179UQW1_BLAGS</name>
<accession>A0A179UQW1</accession>
<dbReference type="InterPro" id="IPR056144">
    <property type="entry name" value="DUF7727"/>
</dbReference>
<gene>
    <name evidence="3" type="ORF">BDBG_05232</name>
</gene>
<dbReference type="GeneID" id="8509469"/>
<dbReference type="PANTHER" id="PTHR40629">
    <property type="entry name" value="PRO41 PROTEIN"/>
    <property type="match status" value="1"/>
</dbReference>
<dbReference type="Proteomes" id="UP000002038">
    <property type="component" value="Unassembled WGS sequence"/>
</dbReference>
<evidence type="ECO:0000313" key="4">
    <source>
        <dbReference type="Proteomes" id="UP000002038"/>
    </source>
</evidence>